<keyword evidence="7 27" id="KW-0285">Flavoprotein</keyword>
<evidence type="ECO:0000256" key="15">
    <source>
        <dbReference type="ARBA" id="ARBA00037895"/>
    </source>
</evidence>
<comment type="catalytic activity">
    <reaction evidence="23">
        <text>butanoyl-CoA + oxidized [electron-transfer flavoprotein] + H(+) = (2E)-butenoyl-CoA + reduced [electron-transfer flavoprotein]</text>
        <dbReference type="Rhea" id="RHEA:24004"/>
        <dbReference type="Rhea" id="RHEA-COMP:10685"/>
        <dbReference type="Rhea" id="RHEA-COMP:10686"/>
        <dbReference type="ChEBI" id="CHEBI:15378"/>
        <dbReference type="ChEBI" id="CHEBI:57332"/>
        <dbReference type="ChEBI" id="CHEBI:57371"/>
        <dbReference type="ChEBI" id="CHEBI:57692"/>
        <dbReference type="ChEBI" id="CHEBI:58307"/>
    </reaction>
    <physiologicalReaction direction="left-to-right" evidence="23">
        <dbReference type="Rhea" id="RHEA:24005"/>
    </physiologicalReaction>
</comment>
<evidence type="ECO:0000256" key="13">
    <source>
        <dbReference type="ARBA" id="ARBA00023098"/>
    </source>
</evidence>
<dbReference type="Gene3D" id="1.10.540.10">
    <property type="entry name" value="Acyl-CoA dehydrogenase/oxidase, N-terminal domain"/>
    <property type="match status" value="1"/>
</dbReference>
<organism evidence="31">
    <name type="scientific">Darwinula stevensoni</name>
    <dbReference type="NCBI Taxonomy" id="69355"/>
    <lineage>
        <taxon>Eukaryota</taxon>
        <taxon>Metazoa</taxon>
        <taxon>Ecdysozoa</taxon>
        <taxon>Arthropoda</taxon>
        <taxon>Crustacea</taxon>
        <taxon>Oligostraca</taxon>
        <taxon>Ostracoda</taxon>
        <taxon>Podocopa</taxon>
        <taxon>Podocopida</taxon>
        <taxon>Darwinulocopina</taxon>
        <taxon>Darwinuloidea</taxon>
        <taxon>Darwinulidae</taxon>
        <taxon>Darwinula</taxon>
    </lineage>
</organism>
<dbReference type="FunFam" id="1.10.540.10:FF:000012">
    <property type="entry name" value="Acyl-CoA dehydrogenase short/branched chain"/>
    <property type="match status" value="1"/>
</dbReference>
<comment type="catalytic activity">
    <reaction evidence="21">
        <text>valproyl-CoA + oxidized [electron-transfer flavoprotein] + H(+) = (2E)-2-propylpent-2-enoyl-CoA + reduced [electron-transfer flavoprotein]</text>
        <dbReference type="Rhea" id="RHEA:65344"/>
        <dbReference type="Rhea" id="RHEA-COMP:10685"/>
        <dbReference type="Rhea" id="RHEA-COMP:10686"/>
        <dbReference type="ChEBI" id="CHEBI:15378"/>
        <dbReference type="ChEBI" id="CHEBI:57692"/>
        <dbReference type="ChEBI" id="CHEBI:58307"/>
        <dbReference type="ChEBI" id="CHEBI:156457"/>
        <dbReference type="ChEBI" id="CHEBI:156458"/>
    </reaction>
    <physiologicalReaction direction="left-to-right" evidence="21">
        <dbReference type="Rhea" id="RHEA:65345"/>
    </physiologicalReaction>
</comment>
<comment type="subcellular location">
    <subcellularLocation>
        <location evidence="2">Mitochondrion matrix</location>
    </subcellularLocation>
</comment>
<evidence type="ECO:0000256" key="2">
    <source>
        <dbReference type="ARBA" id="ARBA00004305"/>
    </source>
</evidence>
<evidence type="ECO:0000256" key="27">
    <source>
        <dbReference type="RuleBase" id="RU362125"/>
    </source>
</evidence>
<evidence type="ECO:0000259" key="30">
    <source>
        <dbReference type="Pfam" id="PF02771"/>
    </source>
</evidence>
<evidence type="ECO:0000256" key="1">
    <source>
        <dbReference type="ARBA" id="ARBA00001974"/>
    </source>
</evidence>
<evidence type="ECO:0000313" key="31">
    <source>
        <dbReference type="EMBL" id="CAD7242259.1"/>
    </source>
</evidence>
<comment type="catalytic activity">
    <reaction evidence="20">
        <text>2-methylbutanoyl-CoA + oxidized [electron-transfer flavoprotein] + H(+) = (2E)-2-methylbut-2-enoyl-CoA + reduced [electron-transfer flavoprotein]</text>
        <dbReference type="Rhea" id="RHEA:43780"/>
        <dbReference type="Rhea" id="RHEA-COMP:10685"/>
        <dbReference type="Rhea" id="RHEA-COMP:10686"/>
        <dbReference type="ChEBI" id="CHEBI:15378"/>
        <dbReference type="ChEBI" id="CHEBI:57336"/>
        <dbReference type="ChEBI" id="CHEBI:57337"/>
        <dbReference type="ChEBI" id="CHEBI:57692"/>
        <dbReference type="ChEBI" id="CHEBI:58307"/>
        <dbReference type="EC" id="1.3.8.5"/>
    </reaction>
    <physiologicalReaction direction="left-to-right" evidence="20">
        <dbReference type="Rhea" id="RHEA:43781"/>
    </physiologicalReaction>
</comment>
<evidence type="ECO:0000259" key="28">
    <source>
        <dbReference type="Pfam" id="PF00441"/>
    </source>
</evidence>
<evidence type="ECO:0000256" key="22">
    <source>
        <dbReference type="ARBA" id="ARBA00048592"/>
    </source>
</evidence>
<dbReference type="Gene3D" id="2.40.110.10">
    <property type="entry name" value="Butyryl-CoA Dehydrogenase, subunit A, domain 2"/>
    <property type="match status" value="1"/>
</dbReference>
<comment type="catalytic activity">
    <reaction evidence="24">
        <text>hexanoyl-CoA + oxidized [electron-transfer flavoprotein] + H(+) = (2E)-hexenoyl-CoA + reduced [electron-transfer flavoprotein]</text>
        <dbReference type="Rhea" id="RHEA:43464"/>
        <dbReference type="Rhea" id="RHEA-COMP:10685"/>
        <dbReference type="Rhea" id="RHEA-COMP:10686"/>
        <dbReference type="ChEBI" id="CHEBI:15378"/>
        <dbReference type="ChEBI" id="CHEBI:57692"/>
        <dbReference type="ChEBI" id="CHEBI:58307"/>
        <dbReference type="ChEBI" id="CHEBI:62077"/>
        <dbReference type="ChEBI" id="CHEBI:62620"/>
    </reaction>
    <physiologicalReaction direction="left-to-right" evidence="24">
        <dbReference type="Rhea" id="RHEA:43465"/>
    </physiologicalReaction>
</comment>
<dbReference type="Pfam" id="PF00441">
    <property type="entry name" value="Acyl-CoA_dh_1"/>
    <property type="match status" value="1"/>
</dbReference>
<comment type="pathway">
    <text evidence="15">Amino-acid degradation; L-isoleucine degradation.</text>
</comment>
<comment type="cofactor">
    <cofactor evidence="1 27">
        <name>FAD</name>
        <dbReference type="ChEBI" id="CHEBI:57692"/>
    </cofactor>
</comment>
<keyword evidence="12 27" id="KW-0560">Oxidoreductase</keyword>
<evidence type="ECO:0000256" key="9">
    <source>
        <dbReference type="ARBA" id="ARBA00022832"/>
    </source>
</evidence>
<evidence type="ECO:0000256" key="5">
    <source>
        <dbReference type="ARBA" id="ARBA00011881"/>
    </source>
</evidence>
<dbReference type="EMBL" id="CAJPEV010000240">
    <property type="protein sequence ID" value="CAG0882838.1"/>
    <property type="molecule type" value="Genomic_DNA"/>
</dbReference>
<evidence type="ECO:0000256" key="6">
    <source>
        <dbReference type="ARBA" id="ARBA00022553"/>
    </source>
</evidence>
<dbReference type="Gene3D" id="1.20.140.10">
    <property type="entry name" value="Butyryl-CoA Dehydrogenase, subunit A, domain 3"/>
    <property type="match status" value="1"/>
</dbReference>
<dbReference type="CDD" id="cd01158">
    <property type="entry name" value="SCAD_SBCAD"/>
    <property type="match status" value="1"/>
</dbReference>
<dbReference type="Pfam" id="PF02770">
    <property type="entry name" value="Acyl-CoA_dh_M"/>
    <property type="match status" value="1"/>
</dbReference>
<comment type="similarity">
    <text evidence="4 27">Belongs to the acyl-CoA dehydrogenase family.</text>
</comment>
<evidence type="ECO:0000256" key="14">
    <source>
        <dbReference type="ARBA" id="ARBA00023128"/>
    </source>
</evidence>
<evidence type="ECO:0000259" key="29">
    <source>
        <dbReference type="Pfam" id="PF02770"/>
    </source>
</evidence>
<evidence type="ECO:0000256" key="20">
    <source>
        <dbReference type="ARBA" id="ARBA00048235"/>
    </source>
</evidence>
<comment type="catalytic activity">
    <reaction evidence="22">
        <text>(2R)-2-methylbutanoyl-CoA + oxidized [electron-transfer flavoprotein] + H(+) = ethylacryloyl-CoA + reduced [electron-transfer flavoprotein]</text>
        <dbReference type="Rhea" id="RHEA:65296"/>
        <dbReference type="Rhea" id="RHEA-COMP:10685"/>
        <dbReference type="Rhea" id="RHEA-COMP:10686"/>
        <dbReference type="ChEBI" id="CHEBI:15378"/>
        <dbReference type="ChEBI" id="CHEBI:57692"/>
        <dbReference type="ChEBI" id="CHEBI:58307"/>
        <dbReference type="ChEBI" id="CHEBI:156439"/>
        <dbReference type="ChEBI" id="CHEBI:156440"/>
    </reaction>
    <physiologicalReaction direction="left-to-right" evidence="22">
        <dbReference type="Rhea" id="RHEA:65297"/>
    </physiologicalReaction>
</comment>
<evidence type="ECO:0000256" key="3">
    <source>
        <dbReference type="ARBA" id="ARBA00005198"/>
    </source>
</evidence>
<keyword evidence="11" id="KW-0007">Acetylation</keyword>
<evidence type="ECO:0000256" key="24">
    <source>
        <dbReference type="ARBA" id="ARBA00049192"/>
    </source>
</evidence>
<dbReference type="SUPFAM" id="SSF56645">
    <property type="entry name" value="Acyl-CoA dehydrogenase NM domain-like"/>
    <property type="match status" value="1"/>
</dbReference>
<dbReference type="InterPro" id="IPR009100">
    <property type="entry name" value="AcylCoA_DH/oxidase_NM_dom_sf"/>
</dbReference>
<dbReference type="GO" id="GO:0005759">
    <property type="term" value="C:mitochondrial matrix"/>
    <property type="evidence" value="ECO:0007669"/>
    <property type="project" value="UniProtKB-SubCell"/>
</dbReference>
<name>A0A7R8X236_9CRUS</name>
<evidence type="ECO:0000256" key="23">
    <source>
        <dbReference type="ARBA" id="ARBA00049096"/>
    </source>
</evidence>
<keyword evidence="10" id="KW-0809">Transit peptide</keyword>
<dbReference type="Proteomes" id="UP000677054">
    <property type="component" value="Unassembled WGS sequence"/>
</dbReference>
<evidence type="ECO:0000256" key="26">
    <source>
        <dbReference type="ARBA" id="ARBA00051903"/>
    </source>
</evidence>
<dbReference type="InterPro" id="IPR036250">
    <property type="entry name" value="AcylCo_DH-like_C"/>
</dbReference>
<dbReference type="InterPro" id="IPR006089">
    <property type="entry name" value="Acyl-CoA_DH_CS"/>
</dbReference>
<dbReference type="GO" id="GO:0046395">
    <property type="term" value="P:carboxylic acid catabolic process"/>
    <property type="evidence" value="ECO:0007669"/>
    <property type="project" value="UniProtKB-ARBA"/>
</dbReference>
<dbReference type="EC" id="1.3.8.5" evidence="16"/>
<dbReference type="PANTHER" id="PTHR43884">
    <property type="entry name" value="ACYL-COA DEHYDROGENASE"/>
    <property type="match status" value="1"/>
</dbReference>
<dbReference type="PROSITE" id="PS00073">
    <property type="entry name" value="ACYL_COA_DH_2"/>
    <property type="match status" value="1"/>
</dbReference>
<dbReference type="InterPro" id="IPR013786">
    <property type="entry name" value="AcylCoA_DH/ox_N"/>
</dbReference>
<dbReference type="InterPro" id="IPR009075">
    <property type="entry name" value="AcylCo_DH/oxidase_C"/>
</dbReference>
<keyword evidence="14" id="KW-0496">Mitochondrion</keyword>
<dbReference type="EMBL" id="LR899757">
    <property type="protein sequence ID" value="CAD7242259.1"/>
    <property type="molecule type" value="Genomic_DNA"/>
</dbReference>
<evidence type="ECO:0000256" key="11">
    <source>
        <dbReference type="ARBA" id="ARBA00022990"/>
    </source>
</evidence>
<gene>
    <name evidence="31" type="ORF">DSTB1V02_LOCUS2230</name>
</gene>
<comment type="pathway">
    <text evidence="3">Lipid metabolism; mitochondrial fatty acid beta-oxidation.</text>
</comment>
<keyword evidence="9" id="KW-0276">Fatty acid metabolism</keyword>
<evidence type="ECO:0000256" key="10">
    <source>
        <dbReference type="ARBA" id="ARBA00022946"/>
    </source>
</evidence>
<feature type="domain" description="Acyl-CoA dehydrogenase/oxidase C-terminal" evidence="28">
    <location>
        <begin position="285"/>
        <end position="431"/>
    </location>
</feature>
<dbReference type="Pfam" id="PF02771">
    <property type="entry name" value="Acyl-CoA_dh_N"/>
    <property type="match status" value="1"/>
</dbReference>
<evidence type="ECO:0000256" key="16">
    <source>
        <dbReference type="ARBA" id="ARBA00039036"/>
    </source>
</evidence>
<dbReference type="InterPro" id="IPR037069">
    <property type="entry name" value="AcylCoA_DH/ox_N_sf"/>
</dbReference>
<accession>A0A7R8X236</accession>
<dbReference type="InterPro" id="IPR046373">
    <property type="entry name" value="Acyl-CoA_Oxase/DH_mid-dom_sf"/>
</dbReference>
<dbReference type="FunFam" id="1.20.140.10:FF:000002">
    <property type="entry name" value="Acyl-CoA dehydrogenase short/branched chain"/>
    <property type="match status" value="1"/>
</dbReference>
<dbReference type="InterPro" id="IPR006091">
    <property type="entry name" value="Acyl-CoA_Oxase/DH_mid-dom"/>
</dbReference>
<keyword evidence="13" id="KW-0443">Lipid metabolism</keyword>
<evidence type="ECO:0000256" key="4">
    <source>
        <dbReference type="ARBA" id="ARBA00009347"/>
    </source>
</evidence>
<dbReference type="PROSITE" id="PS00072">
    <property type="entry name" value="ACYL_COA_DH_1"/>
    <property type="match status" value="1"/>
</dbReference>
<dbReference type="SUPFAM" id="SSF47203">
    <property type="entry name" value="Acyl-CoA dehydrogenase C-terminal domain-like"/>
    <property type="match status" value="1"/>
</dbReference>
<dbReference type="GO" id="GO:0050660">
    <property type="term" value="F:flavin adenine dinucleotide binding"/>
    <property type="evidence" value="ECO:0007669"/>
    <property type="project" value="InterPro"/>
</dbReference>
<feature type="domain" description="Acyl-CoA dehydrogenase/oxidase N-terminal" evidence="30">
    <location>
        <begin position="63"/>
        <end position="172"/>
    </location>
</feature>
<evidence type="ECO:0000256" key="12">
    <source>
        <dbReference type="ARBA" id="ARBA00023002"/>
    </source>
</evidence>
<sequence>MRGVSKFACSFLYQGLRSAQAICRTSVHRPIKTCISEAYSIQSVFQHSKGNGALQSLPLTVLSEDERAMKDTVYRFCKERVKPLVLKMDQESQMDEGLIRDLFKNGFFAMEVPAEYGGNGSSFFNSVLTIEELAKIDPSVSVMVDVQNTLINTLFLKLGTEDQKKTYLPRLAVDTLGSFCLSEAGSGSDAFALKTKAEKRGDHYILNGSKMWITSAEHAGLFLVMANADMNAGYKGITCFIVDRQTPGVSIRKKEDKLGIRASATCIVDFQDVHVPEANILGKFGEGYKYAVGMLNEGRIGIGAQMVGLAQGAVDIALKYTMERRQFGKRIYDFQAIRHQVARVLTQIECGRLLVYNAARLRDAGLPFTKQAAMAKLYASEVAEEAASKAVEWMGGMGFVRDSLVEKFYRDAKIGSIYEGTSNIQLNTIAKLVEQEQ</sequence>
<keyword evidence="8 27" id="KW-0274">FAD</keyword>
<comment type="subunit">
    <text evidence="5">Homotetramer.</text>
</comment>
<dbReference type="GO" id="GO:0003853">
    <property type="term" value="F:short-chain 2-methyl fatty acyl-CoA dehydrogenase activity"/>
    <property type="evidence" value="ECO:0007669"/>
    <property type="project" value="UniProtKB-EC"/>
</dbReference>
<dbReference type="GO" id="GO:0006631">
    <property type="term" value="P:fatty acid metabolic process"/>
    <property type="evidence" value="ECO:0007669"/>
    <property type="project" value="UniProtKB-KW"/>
</dbReference>
<evidence type="ECO:0000256" key="21">
    <source>
        <dbReference type="ARBA" id="ARBA00048307"/>
    </source>
</evidence>
<evidence type="ECO:0000313" key="32">
    <source>
        <dbReference type="Proteomes" id="UP000677054"/>
    </source>
</evidence>
<dbReference type="PANTHER" id="PTHR43884:SF1">
    <property type="entry name" value="SHORT_BRANCHED CHAIN SPECIFIC ACYL-COA DEHYDROGENASE, MITOCHONDRIAL"/>
    <property type="match status" value="1"/>
</dbReference>
<dbReference type="OrthoDB" id="10262177at2759"/>
<keyword evidence="6" id="KW-0597">Phosphoprotein</keyword>
<proteinExistence type="inferred from homology"/>
<evidence type="ECO:0000256" key="19">
    <source>
        <dbReference type="ARBA" id="ARBA00042821"/>
    </source>
</evidence>
<protein>
    <recommendedName>
        <fullName evidence="17">Short/branched chain specific acyl-CoA dehydrogenase, mitochondrial</fullName>
        <ecNumber evidence="16">1.3.8.5</ecNumber>
    </recommendedName>
    <alternativeName>
        <fullName evidence="19">2-methyl branched chain acyl-CoA dehydrogenase</fullName>
    </alternativeName>
    <alternativeName>
        <fullName evidence="18">2-methylbutyryl-coenzyme A dehydrogenase</fullName>
    </alternativeName>
</protein>
<dbReference type="FunFam" id="2.40.110.10:FF:000001">
    <property type="entry name" value="Acyl-CoA dehydrogenase, mitochondrial"/>
    <property type="match status" value="1"/>
</dbReference>
<keyword evidence="32" id="KW-1185">Reference proteome</keyword>
<evidence type="ECO:0000256" key="25">
    <source>
        <dbReference type="ARBA" id="ARBA00049552"/>
    </source>
</evidence>
<comment type="catalytic activity">
    <reaction evidence="25">
        <text>(2S)-2-methylbutanoyl-CoA + oxidized [electron-transfer flavoprotein] + H(+) = (2E)-2-methylbut-2-enoyl-CoA + reduced [electron-transfer flavoprotein]</text>
        <dbReference type="Rhea" id="RHEA:48256"/>
        <dbReference type="Rhea" id="RHEA-COMP:10685"/>
        <dbReference type="Rhea" id="RHEA-COMP:10686"/>
        <dbReference type="ChEBI" id="CHEBI:15378"/>
        <dbReference type="ChEBI" id="CHEBI:57337"/>
        <dbReference type="ChEBI" id="CHEBI:57692"/>
        <dbReference type="ChEBI" id="CHEBI:58307"/>
        <dbReference type="ChEBI" id="CHEBI:88166"/>
    </reaction>
    <physiologicalReaction direction="left-to-right" evidence="25">
        <dbReference type="Rhea" id="RHEA:48257"/>
    </physiologicalReaction>
</comment>
<evidence type="ECO:0000256" key="7">
    <source>
        <dbReference type="ARBA" id="ARBA00022630"/>
    </source>
</evidence>
<evidence type="ECO:0000256" key="8">
    <source>
        <dbReference type="ARBA" id="ARBA00022827"/>
    </source>
</evidence>
<comment type="catalytic activity">
    <reaction evidence="26">
        <text>2-methylpropanoyl-CoA + oxidized [electron-transfer flavoprotein] + H(+) = 2-methylpropenoyl-CoA + reduced [electron-transfer flavoprotein]</text>
        <dbReference type="Rhea" id="RHEA:44180"/>
        <dbReference type="Rhea" id="RHEA-COMP:10685"/>
        <dbReference type="Rhea" id="RHEA-COMP:10686"/>
        <dbReference type="ChEBI" id="CHEBI:15378"/>
        <dbReference type="ChEBI" id="CHEBI:57338"/>
        <dbReference type="ChEBI" id="CHEBI:57692"/>
        <dbReference type="ChEBI" id="CHEBI:58307"/>
        <dbReference type="ChEBI" id="CHEBI:62500"/>
    </reaction>
    <physiologicalReaction direction="left-to-right" evidence="26">
        <dbReference type="Rhea" id="RHEA:44181"/>
    </physiologicalReaction>
</comment>
<dbReference type="AlphaFoldDB" id="A0A7R8X236"/>
<evidence type="ECO:0000256" key="17">
    <source>
        <dbReference type="ARBA" id="ARBA00039850"/>
    </source>
</evidence>
<feature type="domain" description="Acyl-CoA oxidase/dehydrogenase middle" evidence="29">
    <location>
        <begin position="178"/>
        <end position="273"/>
    </location>
</feature>
<reference evidence="31" key="1">
    <citation type="submission" date="2020-11" db="EMBL/GenBank/DDBJ databases">
        <authorList>
            <person name="Tran Van P."/>
        </authorList>
    </citation>
    <scope>NUCLEOTIDE SEQUENCE</scope>
</reference>
<evidence type="ECO:0000256" key="18">
    <source>
        <dbReference type="ARBA" id="ARBA00041537"/>
    </source>
</evidence>